<dbReference type="OrthoDB" id="5421607at2759"/>
<keyword evidence="14" id="KW-1185">Reference proteome</keyword>
<protein>
    <recommendedName>
        <fullName evidence="4 9">Signal recognition particle subunit SRP72</fullName>
    </recommendedName>
</protein>
<evidence type="ECO:0000259" key="12">
    <source>
        <dbReference type="Pfam" id="PF08492"/>
    </source>
</evidence>
<comment type="subcellular location">
    <subcellularLocation>
        <location evidence="2 9">Cytoplasm</location>
    </subcellularLocation>
    <subcellularLocation>
        <location evidence="1">Endoplasmic reticulum</location>
    </subcellularLocation>
</comment>
<feature type="compositionally biased region" description="Basic residues" evidence="11">
    <location>
        <begin position="590"/>
        <end position="599"/>
    </location>
</feature>
<dbReference type="Gene3D" id="1.25.40.10">
    <property type="entry name" value="Tetratricopeptide repeat domain"/>
    <property type="match status" value="1"/>
</dbReference>
<gene>
    <name evidence="13" type="ORF">E4U43_006931</name>
</gene>
<dbReference type="GO" id="GO:0006614">
    <property type="term" value="P:SRP-dependent cotranslational protein targeting to membrane"/>
    <property type="evidence" value="ECO:0007669"/>
    <property type="project" value="UniProtKB-UniRule"/>
</dbReference>
<evidence type="ECO:0000313" key="13">
    <source>
        <dbReference type="EMBL" id="KAG6018235.1"/>
    </source>
</evidence>
<evidence type="ECO:0000313" key="14">
    <source>
        <dbReference type="Proteomes" id="UP000748025"/>
    </source>
</evidence>
<dbReference type="SUPFAM" id="SSF48452">
    <property type="entry name" value="TPR-like"/>
    <property type="match status" value="1"/>
</dbReference>
<keyword evidence="8 9" id="KW-0687">Ribonucleoprotein</keyword>
<evidence type="ECO:0000256" key="6">
    <source>
        <dbReference type="ARBA" id="ARBA00022824"/>
    </source>
</evidence>
<evidence type="ECO:0000256" key="8">
    <source>
        <dbReference type="ARBA" id="ARBA00023274"/>
    </source>
</evidence>
<dbReference type="AlphaFoldDB" id="A0A9P7T2Q3"/>
<dbReference type="GO" id="GO:0005786">
    <property type="term" value="C:signal recognition particle, endoplasmic reticulum targeting"/>
    <property type="evidence" value="ECO:0007669"/>
    <property type="project" value="UniProtKB-UniRule"/>
</dbReference>
<dbReference type="Pfam" id="PF08492">
    <property type="entry name" value="SRP72"/>
    <property type="match status" value="1"/>
</dbReference>
<feature type="region of interest" description="Disordered" evidence="11">
    <location>
        <begin position="562"/>
        <end position="605"/>
    </location>
</feature>
<evidence type="ECO:0000256" key="4">
    <source>
        <dbReference type="ARBA" id="ARBA00018350"/>
    </source>
</evidence>
<evidence type="ECO:0000256" key="5">
    <source>
        <dbReference type="ARBA" id="ARBA00022490"/>
    </source>
</evidence>
<proteinExistence type="inferred from homology"/>
<dbReference type="GO" id="GO:0043022">
    <property type="term" value="F:ribosome binding"/>
    <property type="evidence" value="ECO:0007669"/>
    <property type="project" value="TreeGrafter"/>
</dbReference>
<dbReference type="PANTHER" id="PTHR14094">
    <property type="entry name" value="SIGNAL RECOGNITION PARTICLE 72"/>
    <property type="match status" value="1"/>
</dbReference>
<dbReference type="InterPro" id="IPR011990">
    <property type="entry name" value="TPR-like_helical_dom_sf"/>
</dbReference>
<feature type="domain" description="Signal recognition particle SRP72 subunit RNA-binding" evidence="12">
    <location>
        <begin position="555"/>
        <end position="592"/>
    </location>
</feature>
<sequence length="642" mass="70776">MPQDSATALAALLRAASMNDHNEILKAAMATLERNKTDELAQRTRVVALLKLDRFDDASRAISDGGAKLEKSCALEKAYALYKLGKLDKATTALESTVSHDRGLDHMAAQIAYRAEQFDASLSIYNRLLGSTCHEEDHDIRINIKAAEAQARWKDPAKLHDVDSQRFESFELCYNAAAANIAQGSFTVALELLQRALTLCDASDELSSEEKEEERRPILAQQVFALAKLGNIDRAREIHRSMKLDINSDLDLRVVVQNNQLVLENMPQNPFLLEKKTGTWLSRSTQTQLFDFQFHLLTRNTSIISMLAHKTTAVKKRVRRAANQSRSTSSGVELNNTSVTGAAAEMCGLPGKNVLKSLIRLSKRRPYDAGLALIIIQLHLRRKNLGAAIYTLDSLFSRLEDESNEQYHTLRFIPGLVALAVVLKRLQKRESSAKAELIEAARYWLQRPAPRAPSLLREAGAELVSSSSTDDLKLAGTIFGKLNQENPASPAASAGLVAALASGNAYAVEHHTALLPPTDSLVQGIKVSELISSGIMVSPRCSTSEKRLSYNDSSIERATKKRRRKLPKTLVDGQTPDPERWLPLRDRSSFRPKGKKGRRKMAELTQGGLVKEETIGLVGGGGVKIEKAAAFNASKKKKKTKK</sequence>
<dbReference type="PIRSF" id="PIRSF038922">
    <property type="entry name" value="SRP72"/>
    <property type="match status" value="1"/>
</dbReference>
<dbReference type="GO" id="GO:0005783">
    <property type="term" value="C:endoplasmic reticulum"/>
    <property type="evidence" value="ECO:0007669"/>
    <property type="project" value="UniProtKB-SubCell"/>
</dbReference>
<comment type="caution">
    <text evidence="13">The sequence shown here is derived from an EMBL/GenBank/DDBJ whole genome shotgun (WGS) entry which is preliminary data.</text>
</comment>
<organism evidence="13 14">
    <name type="scientific">Claviceps pusilla</name>
    <dbReference type="NCBI Taxonomy" id="123648"/>
    <lineage>
        <taxon>Eukaryota</taxon>
        <taxon>Fungi</taxon>
        <taxon>Dikarya</taxon>
        <taxon>Ascomycota</taxon>
        <taxon>Pezizomycotina</taxon>
        <taxon>Sordariomycetes</taxon>
        <taxon>Hypocreomycetidae</taxon>
        <taxon>Hypocreales</taxon>
        <taxon>Clavicipitaceae</taxon>
        <taxon>Claviceps</taxon>
    </lineage>
</organism>
<dbReference type="InterPro" id="IPR013699">
    <property type="entry name" value="Signal_recog_part_SRP72_RNA-bd"/>
</dbReference>
<keyword evidence="5 9" id="KW-0963">Cytoplasm</keyword>
<dbReference type="PANTHER" id="PTHR14094:SF9">
    <property type="entry name" value="SIGNAL RECOGNITION PARTICLE SUBUNIT SRP72"/>
    <property type="match status" value="1"/>
</dbReference>
<dbReference type="EMBL" id="SRPW01000050">
    <property type="protein sequence ID" value="KAG6018235.1"/>
    <property type="molecule type" value="Genomic_DNA"/>
</dbReference>
<evidence type="ECO:0000256" key="2">
    <source>
        <dbReference type="ARBA" id="ARBA00004496"/>
    </source>
</evidence>
<keyword evidence="7 9" id="KW-0733">Signal recognition particle</keyword>
<feature type="coiled-coil region" evidence="10">
    <location>
        <begin position="15"/>
        <end position="42"/>
    </location>
</feature>
<dbReference type="InterPro" id="IPR031545">
    <property type="entry name" value="SRP72_TPR-like"/>
</dbReference>
<accession>A0A9P7T2Q3</accession>
<evidence type="ECO:0000256" key="3">
    <source>
        <dbReference type="ARBA" id="ARBA00007676"/>
    </source>
</evidence>
<evidence type="ECO:0000256" key="11">
    <source>
        <dbReference type="SAM" id="MobiDB-lite"/>
    </source>
</evidence>
<dbReference type="GO" id="GO:0008312">
    <property type="term" value="F:7S RNA binding"/>
    <property type="evidence" value="ECO:0007669"/>
    <property type="project" value="InterPro"/>
</dbReference>
<evidence type="ECO:0000256" key="1">
    <source>
        <dbReference type="ARBA" id="ARBA00004240"/>
    </source>
</evidence>
<dbReference type="Proteomes" id="UP000748025">
    <property type="component" value="Unassembled WGS sequence"/>
</dbReference>
<dbReference type="InterPro" id="IPR026270">
    <property type="entry name" value="SRP72"/>
</dbReference>
<keyword evidence="6" id="KW-0256">Endoplasmic reticulum</keyword>
<keyword evidence="10" id="KW-0175">Coiled coil</keyword>
<reference evidence="13" key="1">
    <citation type="journal article" date="2020" name="bioRxiv">
        <title>Whole genome comparisons of ergot fungi reveals the divergence and evolution of species within the genus Claviceps are the result of varying mechanisms driving genome evolution and host range expansion.</title>
        <authorList>
            <person name="Wyka S.A."/>
            <person name="Mondo S.J."/>
            <person name="Liu M."/>
            <person name="Dettman J."/>
            <person name="Nalam V."/>
            <person name="Broders K.D."/>
        </authorList>
    </citation>
    <scope>NUCLEOTIDE SEQUENCE</scope>
    <source>
        <strain evidence="13">CCC 602</strain>
    </source>
</reference>
<evidence type="ECO:0000256" key="9">
    <source>
        <dbReference type="PIRNR" id="PIRNR038922"/>
    </source>
</evidence>
<evidence type="ECO:0000256" key="7">
    <source>
        <dbReference type="ARBA" id="ARBA00023135"/>
    </source>
</evidence>
<feature type="compositionally biased region" description="Basic and acidic residues" evidence="11">
    <location>
        <begin position="577"/>
        <end position="589"/>
    </location>
</feature>
<name>A0A9P7T2Q3_9HYPO</name>
<comment type="function">
    <text evidence="9">Component of the signal recognition particle (SRP) complex, a ribonucleoprotein complex that mediates the cotranslational targeting of secretory and membrane proteins to the endoplasmic reticulum (ER).</text>
</comment>
<comment type="similarity">
    <text evidence="3 9">Belongs to the SRP72 family.</text>
</comment>
<dbReference type="Pfam" id="PF17004">
    <property type="entry name" value="SRP_TPR_like"/>
    <property type="match status" value="1"/>
</dbReference>
<evidence type="ECO:0000256" key="10">
    <source>
        <dbReference type="SAM" id="Coils"/>
    </source>
</evidence>